<keyword evidence="7 22" id="KW-0812">Transmembrane</keyword>
<dbReference type="EC" id="2.4.99.28" evidence="19"/>
<feature type="transmembrane region" description="Helical" evidence="22">
    <location>
        <begin position="154"/>
        <end position="172"/>
    </location>
</feature>
<dbReference type="RefSeq" id="WP_270880639.1">
    <property type="nucleotide sequence ID" value="NZ_JAQFVF010000034.1"/>
</dbReference>
<protein>
    <recommendedName>
        <fullName evidence="17">Probable peptidoglycan glycosyltransferase FtsW</fullName>
        <ecNumber evidence="19">2.4.99.28</ecNumber>
    </recommendedName>
    <alternativeName>
        <fullName evidence="18">Cell division protein FtsW</fullName>
    </alternativeName>
    <alternativeName>
        <fullName evidence="15">Cell wall polymerase</fullName>
    </alternativeName>
    <alternativeName>
        <fullName evidence="14">Peptidoglycan polymerase</fullName>
    </alternativeName>
</protein>
<evidence type="ECO:0000256" key="4">
    <source>
        <dbReference type="ARBA" id="ARBA00022618"/>
    </source>
</evidence>
<evidence type="ECO:0000256" key="20">
    <source>
        <dbReference type="ARBA" id="ARBA00049902"/>
    </source>
</evidence>
<evidence type="ECO:0000256" key="11">
    <source>
        <dbReference type="ARBA" id="ARBA00023136"/>
    </source>
</evidence>
<evidence type="ECO:0000313" key="24">
    <source>
        <dbReference type="Proteomes" id="UP001596044"/>
    </source>
</evidence>
<evidence type="ECO:0000256" key="14">
    <source>
        <dbReference type="ARBA" id="ARBA00032370"/>
    </source>
</evidence>
<evidence type="ECO:0000256" key="17">
    <source>
        <dbReference type="ARBA" id="ARBA00041185"/>
    </source>
</evidence>
<keyword evidence="9" id="KW-0573">Peptidoglycan synthesis</keyword>
<dbReference type="Proteomes" id="UP001596044">
    <property type="component" value="Unassembled WGS sequence"/>
</dbReference>
<sequence>MLLTIILVGFGILMVFSSSEASASWKFNSYMYFMERQVIWGLVGMFTMLIVMNIPYQIFQKWSRPIFVLILILLGLVIMFGTKINGHRSWFGVGSFGIQPTEFAKIGLIIYLAALINKKGENIRQFKKGLLPLFIIVGLVLGLIMLQPDIGSDLVILIAATIVIVVGGANLLQLFGIGLVLLPIAIGIVLAKSYRLQRFTAYLHPWNDSQDSSYQLVQSLLALGHGGWTGAGLGKGVEKMLYLPEAHTDFIFATIGEEFGFIGSFIFLIMYILFIWRCIVVALRCPDLFGTLIGIGIVSLIGVQALINLGGVTGSIPITGVPLPLISYGGSSLLITMASVGILLNISRKGRASHDQRATA</sequence>
<evidence type="ECO:0000256" key="15">
    <source>
        <dbReference type="ARBA" id="ARBA00033270"/>
    </source>
</evidence>
<keyword evidence="3" id="KW-1003">Cell membrane</keyword>
<evidence type="ECO:0000256" key="7">
    <source>
        <dbReference type="ARBA" id="ARBA00022692"/>
    </source>
</evidence>
<keyword evidence="8" id="KW-0133">Cell shape</keyword>
<feature type="transmembrane region" description="Helical" evidence="22">
    <location>
        <begin position="250"/>
        <end position="276"/>
    </location>
</feature>
<dbReference type="EMBL" id="JBHSMJ010000051">
    <property type="protein sequence ID" value="MFC5452380.1"/>
    <property type="molecule type" value="Genomic_DNA"/>
</dbReference>
<keyword evidence="6" id="KW-0808">Transferase</keyword>
<evidence type="ECO:0000256" key="6">
    <source>
        <dbReference type="ARBA" id="ARBA00022679"/>
    </source>
</evidence>
<feature type="transmembrane region" description="Helical" evidence="22">
    <location>
        <begin position="37"/>
        <end position="54"/>
    </location>
</feature>
<proteinExistence type="inferred from homology"/>
<evidence type="ECO:0000313" key="23">
    <source>
        <dbReference type="EMBL" id="MFC5452380.1"/>
    </source>
</evidence>
<dbReference type="NCBIfam" id="TIGR02614">
    <property type="entry name" value="ftsW"/>
    <property type="match status" value="1"/>
</dbReference>
<feature type="transmembrane region" description="Helical" evidence="22">
    <location>
        <begin position="66"/>
        <end position="84"/>
    </location>
</feature>
<evidence type="ECO:0000256" key="8">
    <source>
        <dbReference type="ARBA" id="ARBA00022960"/>
    </source>
</evidence>
<keyword evidence="24" id="KW-1185">Reference proteome</keyword>
<comment type="similarity">
    <text evidence="16">Belongs to the SEDS family. FtsW subfamily.</text>
</comment>
<evidence type="ECO:0000256" key="2">
    <source>
        <dbReference type="ARBA" id="ARBA00004752"/>
    </source>
</evidence>
<evidence type="ECO:0000256" key="1">
    <source>
        <dbReference type="ARBA" id="ARBA00004651"/>
    </source>
</evidence>
<evidence type="ECO:0000256" key="5">
    <source>
        <dbReference type="ARBA" id="ARBA00022676"/>
    </source>
</evidence>
<evidence type="ECO:0000256" key="13">
    <source>
        <dbReference type="ARBA" id="ARBA00023316"/>
    </source>
</evidence>
<comment type="caution">
    <text evidence="23">The sequence shown here is derived from an EMBL/GenBank/DDBJ whole genome shotgun (WGS) entry which is preliminary data.</text>
</comment>
<accession>A0ABW0KGP9</accession>
<comment type="catalytic activity">
    <reaction evidence="20">
        <text>[GlcNAc-(1-&gt;4)-Mur2Ac(oyl-L-Ala-gamma-D-Glu-L-Lys-D-Ala-D-Ala)](n)-di-trans,octa-cis-undecaprenyl diphosphate + beta-D-GlcNAc-(1-&gt;4)-Mur2Ac(oyl-L-Ala-gamma-D-Glu-L-Lys-D-Ala-D-Ala)-di-trans,octa-cis-undecaprenyl diphosphate = [GlcNAc-(1-&gt;4)-Mur2Ac(oyl-L-Ala-gamma-D-Glu-L-Lys-D-Ala-D-Ala)](n+1)-di-trans,octa-cis-undecaprenyl diphosphate + di-trans,octa-cis-undecaprenyl diphosphate + H(+)</text>
        <dbReference type="Rhea" id="RHEA:23708"/>
        <dbReference type="Rhea" id="RHEA-COMP:9602"/>
        <dbReference type="Rhea" id="RHEA-COMP:9603"/>
        <dbReference type="ChEBI" id="CHEBI:15378"/>
        <dbReference type="ChEBI" id="CHEBI:58405"/>
        <dbReference type="ChEBI" id="CHEBI:60033"/>
        <dbReference type="ChEBI" id="CHEBI:78435"/>
        <dbReference type="EC" id="2.4.99.28"/>
    </reaction>
</comment>
<evidence type="ECO:0000256" key="9">
    <source>
        <dbReference type="ARBA" id="ARBA00022984"/>
    </source>
</evidence>
<evidence type="ECO:0000256" key="19">
    <source>
        <dbReference type="ARBA" id="ARBA00044770"/>
    </source>
</evidence>
<feature type="transmembrane region" description="Helical" evidence="22">
    <location>
        <begin position="129"/>
        <end position="148"/>
    </location>
</feature>
<gene>
    <name evidence="23" type="primary">ftsW</name>
    <name evidence="23" type="ORF">ACFPOG_29655</name>
</gene>
<evidence type="ECO:0000256" key="16">
    <source>
        <dbReference type="ARBA" id="ARBA00038053"/>
    </source>
</evidence>
<evidence type="ECO:0000256" key="10">
    <source>
        <dbReference type="ARBA" id="ARBA00022989"/>
    </source>
</evidence>
<evidence type="ECO:0000256" key="22">
    <source>
        <dbReference type="SAM" id="Phobius"/>
    </source>
</evidence>
<keyword evidence="11 22" id="KW-0472">Membrane</keyword>
<evidence type="ECO:0000256" key="18">
    <source>
        <dbReference type="ARBA" id="ARBA00041418"/>
    </source>
</evidence>
<feature type="transmembrane region" description="Helical" evidence="22">
    <location>
        <begin position="96"/>
        <end position="117"/>
    </location>
</feature>
<evidence type="ECO:0000256" key="12">
    <source>
        <dbReference type="ARBA" id="ARBA00023306"/>
    </source>
</evidence>
<feature type="transmembrane region" description="Helical" evidence="22">
    <location>
        <begin position="288"/>
        <end position="307"/>
    </location>
</feature>
<keyword evidence="4" id="KW-0132">Cell division</keyword>
<evidence type="ECO:0000256" key="21">
    <source>
        <dbReference type="ARBA" id="ARBA00049966"/>
    </source>
</evidence>
<keyword evidence="13" id="KW-0961">Cell wall biogenesis/degradation</keyword>
<dbReference type="Pfam" id="PF01098">
    <property type="entry name" value="FTSW_RODA_SPOVE"/>
    <property type="match status" value="1"/>
</dbReference>
<reference evidence="24" key="1">
    <citation type="journal article" date="2019" name="Int. J. Syst. Evol. Microbiol.">
        <title>The Global Catalogue of Microorganisms (GCM) 10K type strain sequencing project: providing services to taxonomists for standard genome sequencing and annotation.</title>
        <authorList>
            <consortium name="The Broad Institute Genomics Platform"/>
            <consortium name="The Broad Institute Genome Sequencing Center for Infectious Disease"/>
            <person name="Wu L."/>
            <person name="Ma J."/>
        </authorList>
    </citation>
    <scope>NUCLEOTIDE SEQUENCE [LARGE SCALE GENOMIC DNA]</scope>
    <source>
        <strain evidence="24">KACC 11904</strain>
    </source>
</reference>
<comment type="function">
    <text evidence="21">Peptidoglycan polymerase that is essential for cell division.</text>
</comment>
<name>A0ABW0KGP9_9BACL</name>
<dbReference type="InterPro" id="IPR001182">
    <property type="entry name" value="FtsW/RodA"/>
</dbReference>
<feature type="transmembrane region" description="Helical" evidence="22">
    <location>
        <begin position="327"/>
        <end position="347"/>
    </location>
</feature>
<comment type="subcellular location">
    <subcellularLocation>
        <location evidence="1">Cell membrane</location>
        <topology evidence="1">Multi-pass membrane protein</topology>
    </subcellularLocation>
</comment>
<keyword evidence="12" id="KW-0131">Cell cycle</keyword>
<comment type="pathway">
    <text evidence="2">Cell wall biogenesis; peptidoglycan biosynthesis.</text>
</comment>
<dbReference type="PANTHER" id="PTHR30474:SF2">
    <property type="entry name" value="PEPTIDOGLYCAN GLYCOSYLTRANSFERASE FTSW-RELATED"/>
    <property type="match status" value="1"/>
</dbReference>
<dbReference type="InterPro" id="IPR013437">
    <property type="entry name" value="FtsW"/>
</dbReference>
<organism evidence="23 24">
    <name type="scientific">Paenibacillus aestuarii</name>
    <dbReference type="NCBI Taxonomy" id="516965"/>
    <lineage>
        <taxon>Bacteria</taxon>
        <taxon>Bacillati</taxon>
        <taxon>Bacillota</taxon>
        <taxon>Bacilli</taxon>
        <taxon>Bacillales</taxon>
        <taxon>Paenibacillaceae</taxon>
        <taxon>Paenibacillus</taxon>
    </lineage>
</organism>
<keyword evidence="5" id="KW-0328">Glycosyltransferase</keyword>
<keyword evidence="10 22" id="KW-1133">Transmembrane helix</keyword>
<feature type="transmembrane region" description="Helical" evidence="22">
    <location>
        <begin position="179"/>
        <end position="196"/>
    </location>
</feature>
<dbReference type="PANTHER" id="PTHR30474">
    <property type="entry name" value="CELL CYCLE PROTEIN"/>
    <property type="match status" value="1"/>
</dbReference>
<evidence type="ECO:0000256" key="3">
    <source>
        <dbReference type="ARBA" id="ARBA00022475"/>
    </source>
</evidence>